<keyword evidence="2" id="KW-1185">Reference proteome</keyword>
<name>A0ACC1U256_9AGAR</name>
<dbReference type="Proteomes" id="UP001163835">
    <property type="component" value="Unassembled WGS sequence"/>
</dbReference>
<proteinExistence type="predicted"/>
<reference evidence="1" key="1">
    <citation type="submission" date="2022-09" db="EMBL/GenBank/DDBJ databases">
        <title>A Global Phylogenomic Analysis of the Shiitake Genus Lentinula.</title>
        <authorList>
            <consortium name="DOE Joint Genome Institute"/>
            <person name="Sierra-Patev S."/>
            <person name="Min B."/>
            <person name="Naranjo-Ortiz M."/>
            <person name="Looney B."/>
            <person name="Konkel Z."/>
            <person name="Slot J.C."/>
            <person name="Sakamoto Y."/>
            <person name="Steenwyk J.L."/>
            <person name="Rokas A."/>
            <person name="Carro J."/>
            <person name="Camarero S."/>
            <person name="Ferreira P."/>
            <person name="Molpeceres G."/>
            <person name="Ruiz-Duenas F.J."/>
            <person name="Serrano A."/>
            <person name="Henrissat B."/>
            <person name="Drula E."/>
            <person name="Hughes K.W."/>
            <person name="Mata J.L."/>
            <person name="Ishikawa N.K."/>
            <person name="Vargas-Isla R."/>
            <person name="Ushijima S."/>
            <person name="Smith C.A."/>
            <person name="Ahrendt S."/>
            <person name="Andreopoulos W."/>
            <person name="He G."/>
            <person name="Labutti K."/>
            <person name="Lipzen A."/>
            <person name="Ng V."/>
            <person name="Riley R."/>
            <person name="Sandor L."/>
            <person name="Barry K."/>
            <person name="Martinez A.T."/>
            <person name="Xiao Y."/>
            <person name="Gibbons J.G."/>
            <person name="Terashima K."/>
            <person name="Grigoriev I.V."/>
            <person name="Hibbett D.S."/>
        </authorList>
    </citation>
    <scope>NUCLEOTIDE SEQUENCE</scope>
    <source>
        <strain evidence="1">TMI1499</strain>
    </source>
</reference>
<comment type="caution">
    <text evidence="1">The sequence shown here is derived from an EMBL/GenBank/DDBJ whole genome shotgun (WGS) entry which is preliminary data.</text>
</comment>
<protein>
    <submittedName>
        <fullName evidence="1">Uncharacterized protein</fullName>
    </submittedName>
</protein>
<dbReference type="EMBL" id="MU795081">
    <property type="protein sequence ID" value="KAJ3810901.1"/>
    <property type="molecule type" value="Genomic_DNA"/>
</dbReference>
<sequence length="1163" mass="127126">MAPFSKPETVLKQAEGLVSVGQTHAALQSLSEMFSSKRFRSTPVTALEPILIRFMELCVELRKGRTAKEGLMQYKNLAQNTNVGSIEVVVGRFIEMAEGKVVEAKEKAREVAAKEVELGGGVAGDVDDLEAPSTPESILLSSVSSPSSASSIHSDRTSRALITPSLKFLWESYRTSLETLKNNARLETIYQSVAQKAFRFCLVNNRKTEFRRLCETLRLHLANVGKYAAQQRELHAAGGAATSAGHHQINLGDPDTLQRHLDTRFAQLNASVELELWQEAFRSIEDIHNLLTMANSMPQIVQPLNTIAGAAASTAPSLVGTTAAGAGGAVTANAASGVGSGAGSGLTSSSLTIKSTMMANYYEKLSRVFLMSGNALYHAAAWAKYYNLVTYAGAKAVGTGESKEVLAGKVIVSALAVPVGSGGMLFCLSHSTSSSSTSTSSTQNPAPSRSALLSSALSRDVLKLAPPTVQKLYHALEVDFDPLTLCESVAPLLEELGGETTPYASYLPLLHQALLSRLLTHLSEVYSSIKISFLIDLLAPLNTLNSTEGTTGITVFTPASIESYIMSCARRGDLDVRIDHAEGSIVFIDEPFAMATSSTGTSADAQANDGFKPVQPSATALVRTRLSSVAGCLYQSLRELEGQGLDSAQLSQEKRIKSLLASLPAYRKTLLLHQSLTARRRQLQQELHARAQAQNLTMQAEAQRRAKEQARLLSLVEARDREAARRKAELEQIRRVEAEKYAKGKFCPRKLTSSTDPIDTTSLIKMQVLALERDKSLRLSRLKTISKRIDHLERAYRVSEMPLLEEDYSVQQGRDRVEWEVRGKETKQEERKIWEEEMATKARLARMRDDWDDRKSTLLKRKGEEFALRREKAQRKIESEKSKLLTEVLKHQAEVRAAAEREAAHLLEIEAEEKAAREREEQARLEKEREEREQKEKEEEEQRQKEEREMEQREKEEKEKEEKRKEREKERQKAMEQAKLQREREEEAEKRRAQRALERAQEKEQGTQRKSTTPSGTPASSVPGTPTKSAFGAPRASAAADIPARSESPAPGAGAKYRPGASLGGGLGAGRSDGWRSRLEAKGKGEAPPHSTGTEGVSNGRGGGTGSNVPSRTGSPAPGAFGGRNEAKGGEKGEAEDGFTVVGGDKKNVWKPKRGGFGGLGGR</sequence>
<gene>
    <name evidence="1" type="ORF">F5876DRAFT_40805</name>
</gene>
<accession>A0ACC1U256</accession>
<organism evidence="1 2">
    <name type="scientific">Lentinula aff. lateritia</name>
    <dbReference type="NCBI Taxonomy" id="2804960"/>
    <lineage>
        <taxon>Eukaryota</taxon>
        <taxon>Fungi</taxon>
        <taxon>Dikarya</taxon>
        <taxon>Basidiomycota</taxon>
        <taxon>Agaricomycotina</taxon>
        <taxon>Agaricomycetes</taxon>
        <taxon>Agaricomycetidae</taxon>
        <taxon>Agaricales</taxon>
        <taxon>Marasmiineae</taxon>
        <taxon>Omphalotaceae</taxon>
        <taxon>Lentinula</taxon>
    </lineage>
</organism>
<evidence type="ECO:0000313" key="1">
    <source>
        <dbReference type="EMBL" id="KAJ3810901.1"/>
    </source>
</evidence>
<evidence type="ECO:0000313" key="2">
    <source>
        <dbReference type="Proteomes" id="UP001163835"/>
    </source>
</evidence>